<dbReference type="EMBL" id="CP036290">
    <property type="protein sequence ID" value="QDU86475.1"/>
    <property type="molecule type" value="Genomic_DNA"/>
</dbReference>
<organism evidence="8 9">
    <name type="scientific">Rohdeia mirabilis</name>
    <dbReference type="NCBI Taxonomy" id="2528008"/>
    <lineage>
        <taxon>Bacteria</taxon>
        <taxon>Pseudomonadati</taxon>
        <taxon>Planctomycetota</taxon>
        <taxon>Planctomycetia</taxon>
        <taxon>Planctomycetia incertae sedis</taxon>
        <taxon>Rohdeia</taxon>
    </lineage>
</organism>
<dbReference type="InterPro" id="IPR040026">
    <property type="entry name" value="FliD"/>
</dbReference>
<comment type="similarity">
    <text evidence="1 5">Belongs to the FliD family.</text>
</comment>
<dbReference type="GO" id="GO:0009424">
    <property type="term" value="C:bacterial-type flagellum hook"/>
    <property type="evidence" value="ECO:0007669"/>
    <property type="project" value="UniProtKB-UniRule"/>
</dbReference>
<dbReference type="Pfam" id="PF07195">
    <property type="entry name" value="FliD_C"/>
    <property type="match status" value="1"/>
</dbReference>
<keyword evidence="4 5" id="KW-0975">Bacterial flagellum</keyword>
<dbReference type="InterPro" id="IPR003481">
    <property type="entry name" value="FliD_N"/>
</dbReference>
<feature type="domain" description="Flagellar hook-associated protein 2 C-terminal" evidence="7">
    <location>
        <begin position="216"/>
        <end position="468"/>
    </location>
</feature>
<keyword evidence="3" id="KW-0175">Coiled coil</keyword>
<dbReference type="OrthoDB" id="223089at2"/>
<dbReference type="GO" id="GO:0071973">
    <property type="term" value="P:bacterial-type flagellum-dependent cell motility"/>
    <property type="evidence" value="ECO:0007669"/>
    <property type="project" value="TreeGrafter"/>
</dbReference>
<dbReference type="AlphaFoldDB" id="A0A518D4R8"/>
<comment type="subcellular location">
    <subcellularLocation>
        <location evidence="5">Secreted</location>
    </subcellularLocation>
    <subcellularLocation>
        <location evidence="5">Bacterial flagellum</location>
    </subcellularLocation>
</comment>
<proteinExistence type="inferred from homology"/>
<dbReference type="PANTHER" id="PTHR30288">
    <property type="entry name" value="FLAGELLAR CAP/ASSEMBLY PROTEIN FLID"/>
    <property type="match status" value="1"/>
</dbReference>
<gene>
    <name evidence="8" type="primary">fliD</name>
    <name evidence="8" type="ORF">Pla163_36260</name>
</gene>
<comment type="function">
    <text evidence="5">Required for morphogenesis and for the elongation of the flagellar filament by facilitating polymerization of the flagellin monomers at the tip of growing filament. Forms a capping structure, which prevents flagellin subunits (transported through the central channel of the flagellum) from leaking out without polymerization at the distal end.</text>
</comment>
<dbReference type="PANTHER" id="PTHR30288:SF0">
    <property type="entry name" value="FLAGELLAR HOOK-ASSOCIATED PROTEIN 2"/>
    <property type="match status" value="1"/>
</dbReference>
<feature type="domain" description="Flagellar hook-associated protein 2 N-terminal" evidence="6">
    <location>
        <begin position="12"/>
        <end position="108"/>
    </location>
</feature>
<name>A0A518D4R8_9BACT</name>
<dbReference type="GO" id="GO:0007155">
    <property type="term" value="P:cell adhesion"/>
    <property type="evidence" value="ECO:0007669"/>
    <property type="project" value="InterPro"/>
</dbReference>
<evidence type="ECO:0000256" key="4">
    <source>
        <dbReference type="ARBA" id="ARBA00023143"/>
    </source>
</evidence>
<dbReference type="GO" id="GO:0009421">
    <property type="term" value="C:bacterial-type flagellum filament cap"/>
    <property type="evidence" value="ECO:0007669"/>
    <property type="project" value="InterPro"/>
</dbReference>
<dbReference type="Pfam" id="PF02465">
    <property type="entry name" value="FliD_N"/>
    <property type="match status" value="1"/>
</dbReference>
<evidence type="ECO:0000259" key="7">
    <source>
        <dbReference type="Pfam" id="PF07195"/>
    </source>
</evidence>
<dbReference type="GO" id="GO:0005576">
    <property type="term" value="C:extracellular region"/>
    <property type="evidence" value="ECO:0007669"/>
    <property type="project" value="UniProtKB-SubCell"/>
</dbReference>
<dbReference type="RefSeq" id="WP_145191762.1">
    <property type="nucleotide sequence ID" value="NZ_CP036290.1"/>
</dbReference>
<protein>
    <recommendedName>
        <fullName evidence="5">Flagellar hook-associated protein 2</fullName>
        <shortName evidence="5">HAP2</shortName>
    </recommendedName>
    <alternativeName>
        <fullName evidence="5">Flagellar cap protein</fullName>
    </alternativeName>
</protein>
<keyword evidence="8" id="KW-0282">Flagellum</keyword>
<accession>A0A518D4R8</accession>
<evidence type="ECO:0000256" key="3">
    <source>
        <dbReference type="ARBA" id="ARBA00023054"/>
    </source>
</evidence>
<sequence length="487" mass="51044">MSGPISFGGLSSGLDTNAIISALVQAESVPINQLNAQKGSEQQKINLLGTFEGYVKSLQDKVAELSKDQSFLANSVNVSQDGYFSVSSTGSAATGGYTLEVNSVAASDRIALSGSAPITDPDADFGDADISFDYGGETYEVILGSGAASLNDIAAAINAETGGDVKAQVVNTGTGSAPNYQLVLSGKDTGEDFAISNLSFDVGTGELDTQTQLTTASNAEIVLNGLTIERSSNEFTDVVDGLSIQVESVTTEEVGFTVALDEEGVTDKLQEFVDAYNKVVNFVNAQNEYSEEGGTGGALFGDSSLRTVSNALNRSLFSNSLIDSTSTFGSLGLVGVKLGTDGTLSLDAAKVKEKLAEDPDAFADFFLDTDGFDNAGALEGTPEYYVDTSADTGLFALLEKGLASLLDSQPLSNGSTAKGLIAQRKETLQQNITQIDKQVERLQFRIEGFEQALVAQFSALEQTMNRLNGQSSALGQLQSLNLYNNNN</sequence>
<evidence type="ECO:0000256" key="2">
    <source>
        <dbReference type="ARBA" id="ARBA00011255"/>
    </source>
</evidence>
<evidence type="ECO:0000256" key="5">
    <source>
        <dbReference type="RuleBase" id="RU362066"/>
    </source>
</evidence>
<evidence type="ECO:0000313" key="8">
    <source>
        <dbReference type="EMBL" id="QDU86475.1"/>
    </source>
</evidence>
<comment type="subunit">
    <text evidence="2 5">Homopentamer.</text>
</comment>
<evidence type="ECO:0000313" key="9">
    <source>
        <dbReference type="Proteomes" id="UP000319342"/>
    </source>
</evidence>
<keyword evidence="8" id="KW-0969">Cilium</keyword>
<keyword evidence="5" id="KW-0964">Secreted</keyword>
<dbReference type="InterPro" id="IPR010809">
    <property type="entry name" value="FliD_C"/>
</dbReference>
<reference evidence="8 9" key="1">
    <citation type="submission" date="2019-02" db="EMBL/GenBank/DDBJ databases">
        <title>Deep-cultivation of Planctomycetes and their phenomic and genomic characterization uncovers novel biology.</title>
        <authorList>
            <person name="Wiegand S."/>
            <person name="Jogler M."/>
            <person name="Boedeker C."/>
            <person name="Pinto D."/>
            <person name="Vollmers J."/>
            <person name="Rivas-Marin E."/>
            <person name="Kohn T."/>
            <person name="Peeters S.H."/>
            <person name="Heuer A."/>
            <person name="Rast P."/>
            <person name="Oberbeckmann S."/>
            <person name="Bunk B."/>
            <person name="Jeske O."/>
            <person name="Meyerdierks A."/>
            <person name="Storesund J.E."/>
            <person name="Kallscheuer N."/>
            <person name="Luecker S."/>
            <person name="Lage O.M."/>
            <person name="Pohl T."/>
            <person name="Merkel B.J."/>
            <person name="Hornburger P."/>
            <person name="Mueller R.-W."/>
            <person name="Bruemmer F."/>
            <person name="Labrenz M."/>
            <person name="Spormann A.M."/>
            <person name="Op den Camp H."/>
            <person name="Overmann J."/>
            <person name="Amann R."/>
            <person name="Jetten M.S.M."/>
            <person name="Mascher T."/>
            <person name="Medema M.H."/>
            <person name="Devos D.P."/>
            <person name="Kaster A.-K."/>
            <person name="Ovreas L."/>
            <person name="Rohde M."/>
            <person name="Galperin M.Y."/>
            <person name="Jogler C."/>
        </authorList>
    </citation>
    <scope>NUCLEOTIDE SEQUENCE [LARGE SCALE GENOMIC DNA]</scope>
    <source>
        <strain evidence="8 9">Pla163</strain>
    </source>
</reference>
<evidence type="ECO:0000259" key="6">
    <source>
        <dbReference type="Pfam" id="PF02465"/>
    </source>
</evidence>
<keyword evidence="9" id="KW-1185">Reference proteome</keyword>
<dbReference type="Proteomes" id="UP000319342">
    <property type="component" value="Chromosome"/>
</dbReference>
<evidence type="ECO:0000256" key="1">
    <source>
        <dbReference type="ARBA" id="ARBA00009764"/>
    </source>
</evidence>
<keyword evidence="8" id="KW-0966">Cell projection</keyword>